<dbReference type="InterPro" id="IPR001810">
    <property type="entry name" value="F-box_dom"/>
</dbReference>
<organism evidence="3 4">
    <name type="scientific">Lachancea lanzarotensis</name>
    <dbReference type="NCBI Taxonomy" id="1245769"/>
    <lineage>
        <taxon>Eukaryota</taxon>
        <taxon>Fungi</taxon>
        <taxon>Dikarya</taxon>
        <taxon>Ascomycota</taxon>
        <taxon>Saccharomycotina</taxon>
        <taxon>Saccharomycetes</taxon>
        <taxon>Saccharomycetales</taxon>
        <taxon>Saccharomycetaceae</taxon>
        <taxon>Lachancea</taxon>
    </lineage>
</organism>
<evidence type="ECO:0000313" key="3">
    <source>
        <dbReference type="EMBL" id="CEP64463.1"/>
    </source>
</evidence>
<sequence length="602" mass="70412">MDFRAEIPPLDLLSEILSFLPQGDRLQCTLVNRQFNSIATKLLYRRIYLNDSNVVKSDVMNLAVNWTVLYVPNRLPEPIARKVADRKLRSLIRTLQSNEHAVQAVEWVRINWDLNPKWQKQFLFVICNKSESLQRLENVTDPACNDIIAHGKVSSEKLTSFDMAPPNPNAGSEVDPSYIPNLKTYLSQRISSRITYMNLFICPILLFSCLYPLRDKLQIVDLKLHWRVEFYQKMYFKKKISERPIEKLSDVFDARSLQVLTVVSWHECLLPKELEMLHQFQDFTNLEDLSLISIEQETKPLIGLFCKLIKLRRLKVDFIEQLSSQSTKPEVFLAILHCCRELEFLDMRFEGLDAPIVDVERGDFRLTQKCHCSACMHVFDSTLRQKLFVFPEDYVLTDFRDVMTKDIFRMIRFHCLLPYSKACDYYPSVRTCPMDIDKFVSLMNNDLKLYRASRSQLVRDPVTSDESDSSNETGQRDRQTDASYPEHLLESDEDNMFTDLVLPHRPLTRQDVIACYHALIHHHRRTYIALLTQFPKLRFLVLNDIATVVVNEHEERVLQPVFYNEGFKSNLGGWTQKGKRRKDSKVFVEKSVSLDGIEYKTN</sequence>
<gene>
    <name evidence="3" type="ORF">LALA0_S11e04742g</name>
</gene>
<dbReference type="AlphaFoldDB" id="A0A0C7N992"/>
<dbReference type="GO" id="GO:0019005">
    <property type="term" value="C:SCF ubiquitin ligase complex"/>
    <property type="evidence" value="ECO:0007669"/>
    <property type="project" value="EnsemblFungi"/>
</dbReference>
<dbReference type="GO" id="GO:0006511">
    <property type="term" value="P:ubiquitin-dependent protein catabolic process"/>
    <property type="evidence" value="ECO:0007669"/>
    <property type="project" value="EnsemblFungi"/>
</dbReference>
<dbReference type="GeneID" id="34688016"/>
<accession>A0A0C7N992</accession>
<feature type="domain" description="F-box" evidence="2">
    <location>
        <begin position="2"/>
        <end position="47"/>
    </location>
</feature>
<dbReference type="Proteomes" id="UP000054304">
    <property type="component" value="Unassembled WGS sequence"/>
</dbReference>
<dbReference type="Gene3D" id="1.20.1280.50">
    <property type="match status" value="1"/>
</dbReference>
<protein>
    <submittedName>
        <fullName evidence="3">LALA0S11e04742g1_1</fullName>
    </submittedName>
</protein>
<dbReference type="Pfam" id="PF12937">
    <property type="entry name" value="F-box-like"/>
    <property type="match status" value="1"/>
</dbReference>
<proteinExistence type="predicted"/>
<evidence type="ECO:0000259" key="2">
    <source>
        <dbReference type="PROSITE" id="PS50181"/>
    </source>
</evidence>
<dbReference type="STRING" id="1245769.A0A0C7N992"/>
<name>A0A0C7N992_9SACH</name>
<dbReference type="SMART" id="SM00256">
    <property type="entry name" value="FBOX"/>
    <property type="match status" value="1"/>
</dbReference>
<dbReference type="RefSeq" id="XP_022630670.1">
    <property type="nucleotide sequence ID" value="XM_022775305.1"/>
</dbReference>
<dbReference type="SUPFAM" id="SSF81383">
    <property type="entry name" value="F-box domain"/>
    <property type="match status" value="1"/>
</dbReference>
<dbReference type="HOGENOM" id="CLU_020929_0_0_1"/>
<reference evidence="3 4" key="1">
    <citation type="submission" date="2014-12" db="EMBL/GenBank/DDBJ databases">
        <authorList>
            <person name="Neuveglise Cecile"/>
        </authorList>
    </citation>
    <scope>NUCLEOTIDE SEQUENCE [LARGE SCALE GENOMIC DNA]</scope>
    <source>
        <strain evidence="3 4">CBS 12615</strain>
    </source>
</reference>
<evidence type="ECO:0000313" key="4">
    <source>
        <dbReference type="Proteomes" id="UP000054304"/>
    </source>
</evidence>
<keyword evidence="4" id="KW-1185">Reference proteome</keyword>
<dbReference type="OrthoDB" id="2852960at2759"/>
<feature type="region of interest" description="Disordered" evidence="1">
    <location>
        <begin position="458"/>
        <end position="482"/>
    </location>
</feature>
<dbReference type="EMBL" id="LN736370">
    <property type="protein sequence ID" value="CEP64463.1"/>
    <property type="molecule type" value="Genomic_DNA"/>
</dbReference>
<evidence type="ECO:0000256" key="1">
    <source>
        <dbReference type="SAM" id="MobiDB-lite"/>
    </source>
</evidence>
<dbReference type="InterPro" id="IPR036047">
    <property type="entry name" value="F-box-like_dom_sf"/>
</dbReference>
<dbReference type="PROSITE" id="PS50181">
    <property type="entry name" value="FBOX"/>
    <property type="match status" value="1"/>
</dbReference>